<feature type="compositionally biased region" description="Low complexity" evidence="1">
    <location>
        <begin position="137"/>
        <end position="160"/>
    </location>
</feature>
<proteinExistence type="predicted"/>
<organism evidence="2 3">
    <name type="scientific">Castilleja foliolosa</name>
    <dbReference type="NCBI Taxonomy" id="1961234"/>
    <lineage>
        <taxon>Eukaryota</taxon>
        <taxon>Viridiplantae</taxon>
        <taxon>Streptophyta</taxon>
        <taxon>Embryophyta</taxon>
        <taxon>Tracheophyta</taxon>
        <taxon>Spermatophyta</taxon>
        <taxon>Magnoliopsida</taxon>
        <taxon>eudicotyledons</taxon>
        <taxon>Gunneridae</taxon>
        <taxon>Pentapetalae</taxon>
        <taxon>asterids</taxon>
        <taxon>lamiids</taxon>
        <taxon>Lamiales</taxon>
        <taxon>Orobanchaceae</taxon>
        <taxon>Pedicularideae</taxon>
        <taxon>Castillejinae</taxon>
        <taxon>Castilleja</taxon>
    </lineage>
</organism>
<protein>
    <recommendedName>
        <fullName evidence="4">Protein TIME FOR COFFEE</fullName>
    </recommendedName>
</protein>
<feature type="region of interest" description="Disordered" evidence="1">
    <location>
        <begin position="1123"/>
        <end position="1219"/>
    </location>
</feature>
<feature type="region of interest" description="Disordered" evidence="1">
    <location>
        <begin position="548"/>
        <end position="631"/>
    </location>
</feature>
<dbReference type="PANTHER" id="PTHR34798:SF2">
    <property type="entry name" value="PROTEIN TIME FOR COFFEE"/>
    <property type="match status" value="1"/>
</dbReference>
<feature type="region of interest" description="Disordered" evidence="1">
    <location>
        <begin position="1235"/>
        <end position="1473"/>
    </location>
</feature>
<evidence type="ECO:0008006" key="4">
    <source>
        <dbReference type="Google" id="ProtNLM"/>
    </source>
</evidence>
<feature type="compositionally biased region" description="Basic and acidic residues" evidence="1">
    <location>
        <begin position="332"/>
        <end position="345"/>
    </location>
</feature>
<feature type="compositionally biased region" description="Basic and acidic residues" evidence="1">
    <location>
        <begin position="568"/>
        <end position="619"/>
    </location>
</feature>
<feature type="compositionally biased region" description="Polar residues" evidence="1">
    <location>
        <begin position="1202"/>
        <end position="1219"/>
    </location>
</feature>
<feature type="region of interest" description="Disordered" evidence="1">
    <location>
        <begin position="1497"/>
        <end position="1520"/>
    </location>
</feature>
<feature type="compositionally biased region" description="Polar residues" evidence="1">
    <location>
        <begin position="239"/>
        <end position="249"/>
    </location>
</feature>
<dbReference type="EMBL" id="JAVIJP010000007">
    <property type="protein sequence ID" value="KAL3648949.1"/>
    <property type="molecule type" value="Genomic_DNA"/>
</dbReference>
<sequence>MDRNREARRASIVGSNGFNRRRHRTNSLRDSPDEDGGVELQESVRLRERVKKDRDRERERDRERDRDLRERSSRSKRRRAERLASGGDETSEESVNYEEDDEDEEIAGGSVVAARFSSPAMGSISNHQHQNHNIHVGNHQHHSQSSNFSQQQQPQHNSNSTGNAVINNNNHHLLHRKTFPPSSSSSSAKVVRAPPPVWKPGDEMISSSVPRKARSASTKRSHDWVSSSSNNNSGGGDQNPAQISNSPSRISHAPTPTAPPATATPTSPSYSNPSIKKKLKHSVNSNSGQKLKPPKGSSSSAKPSTSNAEELEIEIAEVLYGLMTQSQAPPSSKKDEIKEDHRFNIDPKSLNSSPISNSNLGPNSSPLSAVAPKRKRPRHVPESSSLGARSSPISSKPETDQTPKSELSSPSLEKISGSAAAENGSEIGGVSVISEVQPAEPPLPTAPESIKPDSELKKPLAFELSSSKEQESPAVRDHDSNNRDPSSIATASENQKVEKFEIDLMAPPPQARSGETKTDLRASFVVEQKPVLPILVSDLKPVVSSTDNVVGKGKMSGPENEHLANVAAEEKENEKEVKLNKEIEKNNKNNKVDSRTIDLRLDLEKPDRDVEPSKEELPIEKPGNSTSSLPLPMSMASWPGGLPPMGYVAPLQGVISMDGGSVAPARVQTPVFSQPRPKRCATHCHIARNIHCLQQFTKMNPFWPPPSGSPASLFTSKPCNLSVVSPADLNVAVKGSNDNNNGNNASGKGPGPANIPSSSSGKDKSSQPSTSSESAHRKQQQILIQQALPPAQPSNLLGPTFIFPLNQQQQAAVAARSGPAANLSTTVSPPNTSMSAATSAPPMSFNYPNMTPNETQYLAILQNNAYPFPIPTMGAPPNYRGPQSHAMPMFNGSFYPSQIIHQPSGQQQQLMQAHQNATAVNNSSSSSGQKQQHIQSQQQQRPQPNNFPSQKSQPSQHNQYMQQGNEESPSANDNRGSRASVNIYGQNFAIPIHPQNFAMMTPQAAMATANNGNQAEKKLNQPHQQQQQPGLKTGVVDSLPPHTFAMSFGPGTDASSMAPSHAAMYQNSSEGARQNIQMMAAQAVQKNNSFRISEEGKSGNSDQSGKEDERSFAFSRSELADAHITSSVQPNNVIESSGRSITVGPGPARSSRSTSSGMGMNVVPNTRIQAQLQQQQQMMQQLKHHQQQQQHQQQQMAANAVNRANKQPTNNNGSVYPEHLNSSSMMAAKFQNTISPFPQNLAPSNSQSSSPSQSPQWKSSTRTPTAAAQPGPSSLGSSGPSMHKNNSHPSQQHSRNQPPMHAQISFGGGNNQQKQPSGQQGQAPPTPSSNNQVGSPTSKGTSGSPRTNSSSSMNNKVGPGSGPHGPSFPTQTNKNPPSILGNPHGSKTQSQMQQQAQQRNMQQQAQFFFSNPYVQPSQSPHPTTTSSTSGPPTGYYMPQRRPPVTLSGTSTNDPATAIAAATSNVKGHSSPFGAQPTGTLLPAGFSYVHPVPAGVQVKPAEQKQPAGNENLHHQWQPEKK</sequence>
<feature type="compositionally biased region" description="Low complexity" evidence="1">
    <location>
        <begin position="1243"/>
        <end position="1260"/>
    </location>
</feature>
<feature type="compositionally biased region" description="Low complexity" evidence="1">
    <location>
        <begin position="1415"/>
        <end position="1434"/>
    </location>
</feature>
<feature type="compositionally biased region" description="Low complexity" evidence="1">
    <location>
        <begin position="1149"/>
        <end position="1160"/>
    </location>
</feature>
<feature type="compositionally biased region" description="Basic and acidic residues" evidence="1">
    <location>
        <begin position="42"/>
        <end position="73"/>
    </location>
</feature>
<dbReference type="Proteomes" id="UP001632038">
    <property type="component" value="Unassembled WGS sequence"/>
</dbReference>
<accession>A0ABD3E778</accession>
<comment type="caution">
    <text evidence="2">The sequence shown here is derived from an EMBL/GenBank/DDBJ whole genome shotgun (WGS) entry which is preliminary data.</text>
</comment>
<feature type="compositionally biased region" description="Low complexity" evidence="1">
    <location>
        <begin position="734"/>
        <end position="773"/>
    </location>
</feature>
<feature type="compositionally biased region" description="Low complexity" evidence="1">
    <location>
        <begin position="287"/>
        <end position="308"/>
    </location>
</feature>
<feature type="compositionally biased region" description="Polar residues" evidence="1">
    <location>
        <begin position="1283"/>
        <end position="1297"/>
    </location>
</feature>
<evidence type="ECO:0000256" key="1">
    <source>
        <dbReference type="SAM" id="MobiDB-lite"/>
    </source>
</evidence>
<feature type="compositionally biased region" description="Polar residues" evidence="1">
    <location>
        <begin position="483"/>
        <end position="494"/>
    </location>
</feature>
<feature type="region of interest" description="Disordered" evidence="1">
    <location>
        <begin position="1"/>
        <end position="105"/>
    </location>
</feature>
<reference evidence="3" key="1">
    <citation type="journal article" date="2024" name="IScience">
        <title>Strigolactones Initiate the Formation of Haustorium-like Structures in Castilleja.</title>
        <authorList>
            <person name="Buerger M."/>
            <person name="Peterson D."/>
            <person name="Chory J."/>
        </authorList>
    </citation>
    <scope>NUCLEOTIDE SEQUENCE [LARGE SCALE GENOMIC DNA]</scope>
</reference>
<feature type="region of interest" description="Disordered" evidence="1">
    <location>
        <begin position="322"/>
        <end position="517"/>
    </location>
</feature>
<feature type="region of interest" description="Disordered" evidence="1">
    <location>
        <begin position="137"/>
        <end position="310"/>
    </location>
</feature>
<feature type="compositionally biased region" description="Acidic residues" evidence="1">
    <location>
        <begin position="89"/>
        <end position="105"/>
    </location>
</feature>
<feature type="region of interest" description="Disordered" evidence="1">
    <location>
        <begin position="1092"/>
        <end position="1111"/>
    </location>
</feature>
<feature type="compositionally biased region" description="Low complexity" evidence="1">
    <location>
        <begin position="1334"/>
        <end position="1355"/>
    </location>
</feature>
<feature type="compositionally biased region" description="Low complexity" evidence="1">
    <location>
        <begin position="1169"/>
        <end position="1198"/>
    </location>
</feature>
<evidence type="ECO:0000313" key="2">
    <source>
        <dbReference type="EMBL" id="KAL3648949.1"/>
    </source>
</evidence>
<feature type="region of interest" description="Disordered" evidence="1">
    <location>
        <begin position="732"/>
        <end position="780"/>
    </location>
</feature>
<gene>
    <name evidence="2" type="ORF">CASFOL_005352</name>
</gene>
<name>A0ABD3E778_9LAMI</name>
<feature type="compositionally biased region" description="Low complexity" evidence="1">
    <location>
        <begin position="349"/>
        <end position="368"/>
    </location>
</feature>
<feature type="region of interest" description="Disordered" evidence="1">
    <location>
        <begin position="897"/>
        <end position="978"/>
    </location>
</feature>
<dbReference type="InterPro" id="IPR039317">
    <property type="entry name" value="TIC"/>
</dbReference>
<feature type="compositionally biased region" description="Low complexity" evidence="1">
    <location>
        <begin position="897"/>
        <end position="950"/>
    </location>
</feature>
<feature type="compositionally biased region" description="Polar residues" evidence="1">
    <location>
        <begin position="161"/>
        <end position="171"/>
    </location>
</feature>
<feature type="compositionally biased region" description="Low complexity" evidence="1">
    <location>
        <begin position="1389"/>
        <end position="1406"/>
    </location>
</feature>
<keyword evidence="3" id="KW-1185">Reference proteome</keyword>
<feature type="compositionally biased region" description="Low complexity" evidence="1">
    <location>
        <begin position="1311"/>
        <end position="1322"/>
    </location>
</feature>
<feature type="compositionally biased region" description="Basic and acidic residues" evidence="1">
    <location>
        <begin position="1510"/>
        <end position="1520"/>
    </location>
</feature>
<feature type="compositionally biased region" description="Low complexity" evidence="1">
    <location>
        <begin position="1270"/>
        <end position="1281"/>
    </location>
</feature>
<dbReference type="PANTHER" id="PTHR34798">
    <property type="entry name" value="PROTEIN TIME FOR COFFEE"/>
    <property type="match status" value="1"/>
</dbReference>
<feature type="compositionally biased region" description="Polar residues" evidence="1">
    <location>
        <begin position="951"/>
        <end position="978"/>
    </location>
</feature>
<evidence type="ECO:0000313" key="3">
    <source>
        <dbReference type="Proteomes" id="UP001632038"/>
    </source>
</evidence>
<feature type="compositionally biased region" description="Polar residues" evidence="1">
    <location>
        <begin position="382"/>
        <end position="396"/>
    </location>
</feature>
<feature type="compositionally biased region" description="Basic and acidic residues" evidence="1">
    <location>
        <begin position="450"/>
        <end position="482"/>
    </location>
</feature>
<feature type="compositionally biased region" description="Polar residues" evidence="1">
    <location>
        <begin position="1124"/>
        <end position="1140"/>
    </location>
</feature>